<dbReference type="KEGG" id="copr:Cop2CBH44_20740"/>
<sequence>MGSKGYHPFLPKGTLDDFFISDVKENSTEIEIYLEEKNAVPSEYSNLKVGSKFF</sequence>
<accession>A0A7G1HYY3</accession>
<proteinExistence type="predicted"/>
<dbReference type="RefSeq" id="WP_021929276.1">
    <property type="nucleotide sequence ID" value="NZ_AP023322.1"/>
</dbReference>
<name>A0A7G1HYY3_9BACT</name>
<dbReference type="AlphaFoldDB" id="A0A7G1HYY3"/>
<evidence type="ECO:0000313" key="2">
    <source>
        <dbReference type="Proteomes" id="UP000594042"/>
    </source>
</evidence>
<evidence type="ECO:0000313" key="1">
    <source>
        <dbReference type="EMBL" id="BCI63721.1"/>
    </source>
</evidence>
<organism evidence="1 2">
    <name type="scientific">Coprobacter secundus subsp. similis</name>
    <dbReference type="NCBI Taxonomy" id="2751153"/>
    <lineage>
        <taxon>Bacteria</taxon>
        <taxon>Pseudomonadati</taxon>
        <taxon>Bacteroidota</taxon>
        <taxon>Bacteroidia</taxon>
        <taxon>Bacteroidales</taxon>
        <taxon>Barnesiellaceae</taxon>
        <taxon>Coprobacter</taxon>
    </lineage>
</organism>
<gene>
    <name evidence="1" type="ORF">Cop2CBH44_20740</name>
</gene>
<dbReference type="EMBL" id="AP023322">
    <property type="protein sequence ID" value="BCI63721.1"/>
    <property type="molecule type" value="Genomic_DNA"/>
</dbReference>
<keyword evidence="2" id="KW-1185">Reference proteome</keyword>
<dbReference type="Proteomes" id="UP000594042">
    <property type="component" value="Chromosome"/>
</dbReference>
<protein>
    <submittedName>
        <fullName evidence="1">Uncharacterized protein</fullName>
    </submittedName>
</protein>
<reference evidence="2" key="1">
    <citation type="submission" date="2020-07" db="EMBL/GenBank/DDBJ databases">
        <title>Complete genome sequencing of Coprobacter sp. strain 2CBH44.</title>
        <authorList>
            <person name="Sakamoto M."/>
            <person name="Murakami T."/>
            <person name="Mori H."/>
        </authorList>
    </citation>
    <scope>NUCLEOTIDE SEQUENCE [LARGE SCALE GENOMIC DNA]</scope>
    <source>
        <strain evidence="2">2CBH44</strain>
    </source>
</reference>